<dbReference type="InterPro" id="IPR050922">
    <property type="entry name" value="LytR/CpsA/Psr_CW_biosynth"/>
</dbReference>
<evidence type="ECO:0000256" key="2">
    <source>
        <dbReference type="SAM" id="MobiDB-lite"/>
    </source>
</evidence>
<keyword evidence="3" id="KW-1133">Transmembrane helix</keyword>
<proteinExistence type="inferred from homology"/>
<name>A0A7G3UK56_STRT9</name>
<keyword evidence="6" id="KW-1185">Reference proteome</keyword>
<feature type="region of interest" description="Disordered" evidence="2">
    <location>
        <begin position="1"/>
        <end position="165"/>
    </location>
</feature>
<dbReference type="Proteomes" id="UP000005940">
    <property type="component" value="Chromosome"/>
</dbReference>
<feature type="compositionally biased region" description="Low complexity" evidence="2">
    <location>
        <begin position="125"/>
        <end position="161"/>
    </location>
</feature>
<dbReference type="PANTHER" id="PTHR33392">
    <property type="entry name" value="POLYISOPRENYL-TEICHOIC ACID--PEPTIDOGLYCAN TEICHOIC ACID TRANSFERASE TAGU"/>
    <property type="match status" value="1"/>
</dbReference>
<feature type="transmembrane region" description="Helical" evidence="3">
    <location>
        <begin position="173"/>
        <end position="193"/>
    </location>
</feature>
<feature type="region of interest" description="Disordered" evidence="2">
    <location>
        <begin position="505"/>
        <end position="570"/>
    </location>
</feature>
<dbReference type="Gene3D" id="3.40.630.190">
    <property type="entry name" value="LCP protein"/>
    <property type="match status" value="1"/>
</dbReference>
<dbReference type="NCBIfam" id="TIGR00350">
    <property type="entry name" value="lytR_cpsA_psr"/>
    <property type="match status" value="1"/>
</dbReference>
<sequence>MDAEVTESAGTPTGPDGPDGGDGGDDAVGERTGGGAEHHVPPPLAPEDTPGPDAQTDTGREADTGPGAGADSDPGPTPGPDSGTDAGTGTGTDSGTGADPADVTVPPSGSDADADADAVAERIPHAAPDGDSAPAPGGAPAAAGHLGAPLGVAPDGPAADPEGPRRKRRWLRWTALGVSVVLLSGSATAWWFYRKLDGNITTDTATAVELETFEKERPVQVSLDAKNILLMGSDTRRGEGNSKYGRDDGGSQRADTVILLHIAADRQSSTSMSIPRDLMTTIPSCRRPDGSRTEERLGQFNSAFETGGAACAIRTVEKMTGVRIDHHMVVDFRGFTKMVDAVDGVEVCLKEPVDDPDAHLDLPEGRQTLDGEQALGYVRARKSIGNGSDTERMDRQQQFLGSLVKKVQSDGVLLNPGKLYPVLDAATKSLTTDPGLDSLKDLYDLTRSLRNVPTENVQFLTVPRRPWANDRNRDELVQPQASVLFRQLREDSPITVLTPGAKAAADANANAAQKNAPSPGAVRSADPRENERTDSAGKPSRPPSGSPGASASPTNSPSFSGTNAAVGVCD</sequence>
<dbReference type="AlphaFoldDB" id="A0A7G3UK56"/>
<feature type="compositionally biased region" description="Basic and acidic residues" evidence="2">
    <location>
        <begin position="525"/>
        <end position="535"/>
    </location>
</feature>
<feature type="domain" description="Cell envelope-related transcriptional attenuator" evidence="4">
    <location>
        <begin position="253"/>
        <end position="408"/>
    </location>
</feature>
<comment type="similarity">
    <text evidence="1">Belongs to the LytR/CpsA/Psr (LCP) family.</text>
</comment>
<dbReference type="PANTHER" id="PTHR33392:SF6">
    <property type="entry name" value="POLYISOPRENYL-TEICHOIC ACID--PEPTIDOGLYCAN TEICHOIC ACID TRANSFERASE TAGU"/>
    <property type="match status" value="1"/>
</dbReference>
<evidence type="ECO:0000313" key="5">
    <source>
        <dbReference type="EMBL" id="QKM69560.1"/>
    </source>
</evidence>
<reference evidence="5 6" key="1">
    <citation type="journal article" date="2012" name="J. Bacteriol.">
        <title>Draft genome of Streptomyces tsukubaensis NRRL 18488, the producer of the clinically important immunosuppressant tacrolimus (FK506).</title>
        <authorList>
            <person name="Barreiro C."/>
            <person name="Prieto C."/>
            <person name="Sola-Landa A."/>
            <person name="Solera E."/>
            <person name="Martinez-Castro M."/>
            <person name="Perez-Redondo R."/>
            <person name="Garcia-Estrada C."/>
            <person name="Aparicio J.F."/>
            <person name="Fernandez-Martinez L.T."/>
            <person name="Santos-Aberturas J."/>
            <person name="Salehi-Najafabadi Z."/>
            <person name="Rodriguez-Garcia A."/>
            <person name="Tauch A."/>
            <person name="Martin J.F."/>
        </authorList>
    </citation>
    <scope>NUCLEOTIDE SEQUENCE [LARGE SCALE GENOMIC DNA]</scope>
    <source>
        <strain evidence="6">DSM 42081 / NBRC 108919 / NRRL 18488 / 9993</strain>
    </source>
</reference>
<dbReference type="InterPro" id="IPR004474">
    <property type="entry name" value="LytR_CpsA_psr"/>
</dbReference>
<dbReference type="Pfam" id="PF03816">
    <property type="entry name" value="LytR_cpsA_psr"/>
    <property type="match status" value="1"/>
</dbReference>
<evidence type="ECO:0000256" key="1">
    <source>
        <dbReference type="ARBA" id="ARBA00006068"/>
    </source>
</evidence>
<evidence type="ECO:0000313" key="6">
    <source>
        <dbReference type="Proteomes" id="UP000005940"/>
    </source>
</evidence>
<feature type="compositionally biased region" description="Low complexity" evidence="2">
    <location>
        <begin position="69"/>
        <end position="85"/>
    </location>
</feature>
<keyword evidence="3" id="KW-0812">Transmembrane</keyword>
<dbReference type="EMBL" id="CP029159">
    <property type="protein sequence ID" value="QKM69560.1"/>
    <property type="molecule type" value="Genomic_DNA"/>
</dbReference>
<organism evidence="5 6">
    <name type="scientific">Streptomyces tsukubensis (strain DSM 42081 / NBRC 108919 / NRRL 18488 / 9993)</name>
    <dbReference type="NCBI Taxonomy" id="1114943"/>
    <lineage>
        <taxon>Bacteria</taxon>
        <taxon>Bacillati</taxon>
        <taxon>Actinomycetota</taxon>
        <taxon>Actinomycetes</taxon>
        <taxon>Kitasatosporales</taxon>
        <taxon>Streptomycetaceae</taxon>
        <taxon>Streptomyces</taxon>
    </lineage>
</organism>
<evidence type="ECO:0000259" key="4">
    <source>
        <dbReference type="Pfam" id="PF03816"/>
    </source>
</evidence>
<protein>
    <submittedName>
        <fullName evidence="5">Transcriptional regulator</fullName>
    </submittedName>
</protein>
<accession>A0A7G3UK56</accession>
<keyword evidence="3" id="KW-0472">Membrane</keyword>
<evidence type="ECO:0000256" key="3">
    <source>
        <dbReference type="SAM" id="Phobius"/>
    </source>
</evidence>
<feature type="compositionally biased region" description="Low complexity" evidence="2">
    <location>
        <begin position="546"/>
        <end position="558"/>
    </location>
</feature>
<gene>
    <name evidence="5" type="ORF">STSU_022675</name>
</gene>
<feature type="compositionally biased region" description="Low complexity" evidence="2">
    <location>
        <begin position="505"/>
        <end position="516"/>
    </location>
</feature>